<sequence length="290" mass="30865">MWSSIALLAATKPIRIIAMPDILHFEFMRNAFLAAILSSVACGIIGAYVVVRRLGFISGGIAHTAFGGIGLSYYLGLNPLAGIIPFSLAAAIGIGLLSRKAKIAEDTAIGAFWAAGMSVGVILIGLTPGYAPNLFSYLFGNILTVPNSDLQLILLLDLLIIAVVWLFDKEFVAISFDEEYARISGLKTLALDLLMLCLIALTVVIMVRIVGIVMVIALLTIPAAIARSFSQSLYRMMATGILLAGLFSIAGLWLSWIFNLASGATIILVAALVFLVNALLRAGKSRQTAY</sequence>
<name>A0A5C4S618_CHLTI</name>
<evidence type="ECO:0000256" key="5">
    <source>
        <dbReference type="ARBA" id="ARBA00023136"/>
    </source>
</evidence>
<dbReference type="CDD" id="cd06550">
    <property type="entry name" value="TM_ABC_iron-siderophores_like"/>
    <property type="match status" value="1"/>
</dbReference>
<keyword evidence="3 6" id="KW-0812">Transmembrane</keyword>
<accession>A0A5C4S618</accession>
<feature type="transmembrane region" description="Helical" evidence="7">
    <location>
        <begin position="236"/>
        <end position="254"/>
    </location>
</feature>
<dbReference type="InterPro" id="IPR001626">
    <property type="entry name" value="ABC_TroCD"/>
</dbReference>
<keyword evidence="5 7" id="KW-0472">Membrane</keyword>
<dbReference type="PANTHER" id="PTHR30477:SF18">
    <property type="entry name" value="METAL TRANSPORT SYSTEM MEMBRANE PROTEIN CT_417-RELATED"/>
    <property type="match status" value="1"/>
</dbReference>
<evidence type="ECO:0000313" key="8">
    <source>
        <dbReference type="EMBL" id="TNJ38725.1"/>
    </source>
</evidence>
<dbReference type="OrthoDB" id="9798540at2"/>
<dbReference type="GO" id="GO:0055085">
    <property type="term" value="P:transmembrane transport"/>
    <property type="evidence" value="ECO:0007669"/>
    <property type="project" value="InterPro"/>
</dbReference>
<proteinExistence type="inferred from homology"/>
<dbReference type="InterPro" id="IPR037294">
    <property type="entry name" value="ABC_BtuC-like"/>
</dbReference>
<comment type="subcellular location">
    <subcellularLocation>
        <location evidence="6">Cell membrane</location>
        <topology evidence="6">Multi-pass membrane protein</topology>
    </subcellularLocation>
    <subcellularLocation>
        <location evidence="1">Membrane</location>
        <topology evidence="1">Multi-pass membrane protein</topology>
    </subcellularLocation>
</comment>
<dbReference type="AlphaFoldDB" id="A0A5C4S618"/>
<evidence type="ECO:0000256" key="2">
    <source>
        <dbReference type="ARBA" id="ARBA00008034"/>
    </source>
</evidence>
<organism evidence="8 9">
    <name type="scientific">Chlorobaculum thiosulfatiphilum</name>
    <name type="common">Chlorobium limicola f.sp. thiosulfatophilum</name>
    <dbReference type="NCBI Taxonomy" id="115852"/>
    <lineage>
        <taxon>Bacteria</taxon>
        <taxon>Pseudomonadati</taxon>
        <taxon>Chlorobiota</taxon>
        <taxon>Chlorobiia</taxon>
        <taxon>Chlorobiales</taxon>
        <taxon>Chlorobiaceae</taxon>
        <taxon>Chlorobaculum</taxon>
    </lineage>
</organism>
<gene>
    <name evidence="8" type="ORF">FGF66_07710</name>
</gene>
<dbReference type="Gene3D" id="1.10.3470.10">
    <property type="entry name" value="ABC transporter involved in vitamin B12 uptake, BtuC"/>
    <property type="match status" value="1"/>
</dbReference>
<dbReference type="EMBL" id="VDCH01000014">
    <property type="protein sequence ID" value="TNJ38725.1"/>
    <property type="molecule type" value="Genomic_DNA"/>
</dbReference>
<keyword evidence="9" id="KW-1185">Reference proteome</keyword>
<evidence type="ECO:0000256" key="6">
    <source>
        <dbReference type="RuleBase" id="RU003943"/>
    </source>
</evidence>
<comment type="caution">
    <text evidence="8">The sequence shown here is derived from an EMBL/GenBank/DDBJ whole genome shotgun (WGS) entry which is preliminary data.</text>
</comment>
<evidence type="ECO:0000256" key="1">
    <source>
        <dbReference type="ARBA" id="ARBA00004141"/>
    </source>
</evidence>
<dbReference type="GO" id="GO:0043190">
    <property type="term" value="C:ATP-binding cassette (ABC) transporter complex"/>
    <property type="evidence" value="ECO:0007669"/>
    <property type="project" value="InterPro"/>
</dbReference>
<comment type="similarity">
    <text evidence="2 6">Belongs to the ABC-3 integral membrane protein family.</text>
</comment>
<feature type="transmembrane region" description="Helical" evidence="7">
    <location>
        <begin position="109"/>
        <end position="130"/>
    </location>
</feature>
<dbReference type="SUPFAM" id="SSF81345">
    <property type="entry name" value="ABC transporter involved in vitamin B12 uptake, BtuC"/>
    <property type="match status" value="1"/>
</dbReference>
<keyword evidence="4 7" id="KW-1133">Transmembrane helix</keyword>
<dbReference type="PANTHER" id="PTHR30477">
    <property type="entry name" value="ABC-TRANSPORTER METAL-BINDING PROTEIN"/>
    <property type="match status" value="1"/>
</dbReference>
<dbReference type="Proteomes" id="UP000308271">
    <property type="component" value="Unassembled WGS sequence"/>
</dbReference>
<evidence type="ECO:0000256" key="7">
    <source>
        <dbReference type="SAM" id="Phobius"/>
    </source>
</evidence>
<evidence type="ECO:0000256" key="3">
    <source>
        <dbReference type="ARBA" id="ARBA00022692"/>
    </source>
</evidence>
<evidence type="ECO:0000256" key="4">
    <source>
        <dbReference type="ARBA" id="ARBA00022989"/>
    </source>
</evidence>
<keyword evidence="6" id="KW-0813">Transport</keyword>
<feature type="transmembrane region" description="Helical" evidence="7">
    <location>
        <begin position="260"/>
        <end position="280"/>
    </location>
</feature>
<feature type="transmembrane region" description="Helical" evidence="7">
    <location>
        <begin position="31"/>
        <end position="51"/>
    </location>
</feature>
<feature type="transmembrane region" description="Helical" evidence="7">
    <location>
        <begin position="56"/>
        <end position="74"/>
    </location>
</feature>
<evidence type="ECO:0000313" key="9">
    <source>
        <dbReference type="Proteomes" id="UP000308271"/>
    </source>
</evidence>
<protein>
    <submittedName>
        <fullName evidence="8">Metal ABC transporter permease</fullName>
    </submittedName>
</protein>
<feature type="transmembrane region" description="Helical" evidence="7">
    <location>
        <begin position="80"/>
        <end position="97"/>
    </location>
</feature>
<dbReference type="GO" id="GO:0010043">
    <property type="term" value="P:response to zinc ion"/>
    <property type="evidence" value="ECO:0007669"/>
    <property type="project" value="TreeGrafter"/>
</dbReference>
<dbReference type="Pfam" id="PF00950">
    <property type="entry name" value="ABC-3"/>
    <property type="match status" value="1"/>
</dbReference>
<reference evidence="8 9" key="1">
    <citation type="submission" date="2019-05" db="EMBL/GenBank/DDBJ databases">
        <title>Draft Whole-Genome sequence of the green sulfur bacterium Chlorobaculum thiosulfatiphilum DSM 249.</title>
        <authorList>
            <person name="Meyer T.E."/>
            <person name="Kyndt J.A."/>
        </authorList>
    </citation>
    <scope>NUCLEOTIDE SEQUENCE [LARGE SCALE GENOMIC DNA]</scope>
    <source>
        <strain evidence="8 9">DSM 249</strain>
    </source>
</reference>